<dbReference type="EMBL" id="JACHGO010000001">
    <property type="protein sequence ID" value="MBB5142251.1"/>
    <property type="molecule type" value="Genomic_DNA"/>
</dbReference>
<dbReference type="AlphaFoldDB" id="A0A7W8FEW8"/>
<keyword evidence="2" id="KW-1185">Reference proteome</keyword>
<organism evidence="1 2">
    <name type="scientific">Desulfovibrio intestinalis</name>
    <dbReference type="NCBI Taxonomy" id="58621"/>
    <lineage>
        <taxon>Bacteria</taxon>
        <taxon>Pseudomonadati</taxon>
        <taxon>Thermodesulfobacteriota</taxon>
        <taxon>Desulfovibrionia</taxon>
        <taxon>Desulfovibrionales</taxon>
        <taxon>Desulfovibrionaceae</taxon>
        <taxon>Desulfovibrio</taxon>
    </lineage>
</organism>
<accession>A0A7W8FEW8</accession>
<reference evidence="1 2" key="1">
    <citation type="submission" date="2020-08" db="EMBL/GenBank/DDBJ databases">
        <title>Genomic Encyclopedia of Type Strains, Phase IV (KMG-IV): sequencing the most valuable type-strain genomes for metagenomic binning, comparative biology and taxonomic classification.</title>
        <authorList>
            <person name="Goeker M."/>
        </authorList>
    </citation>
    <scope>NUCLEOTIDE SEQUENCE [LARGE SCALE GENOMIC DNA]</scope>
    <source>
        <strain evidence="1 2">DSM 11275</strain>
    </source>
</reference>
<name>A0A7W8FEW8_9BACT</name>
<evidence type="ECO:0008006" key="3">
    <source>
        <dbReference type="Google" id="ProtNLM"/>
    </source>
</evidence>
<dbReference type="RefSeq" id="WP_183717572.1">
    <property type="nucleotide sequence ID" value="NZ_JACHGO010000001.1"/>
</dbReference>
<evidence type="ECO:0000313" key="1">
    <source>
        <dbReference type="EMBL" id="MBB5142251.1"/>
    </source>
</evidence>
<sequence length="397" mass="44288">MPRFSQWRNGFPGLLWSIRQRESRLKLFTRWQLEGVDAPQLLKNASYRKEIVVSEDYPLLVEFWDMIHAARPASAIFRIRPDGGRKPLMLQGWPGPEEDLYSGFLKEAFFPGGYGAECYKAQLRMNVGDADYPVFTLDMQSREIREANAAARGLFLGEGQASRTLTLRDAAPDDLGTQLFAAADKAVNNDAWSGKLMLGNAERGLFSAHARLTPWGGHHGQVVRAALVNVDARQFPIMQTEETDKTLRPGGLRVAMEELYAQCGPEVDGMLLSHIQSNRGRVAVFGVGGAFKDLEWGALHAYEGTIAQDIERFGLSYLLVEDTQDSVKSIDWALFAPLGIRSYYAKPFYDEHGLLAVLILVSHRTKTFGPDADSHYADIAAGFGRLLQRWQPRPGTP</sequence>
<evidence type="ECO:0000313" key="2">
    <source>
        <dbReference type="Proteomes" id="UP000539075"/>
    </source>
</evidence>
<protein>
    <recommendedName>
        <fullName evidence="3">PAS domain-containing protein</fullName>
    </recommendedName>
</protein>
<gene>
    <name evidence="1" type="ORF">HNQ38_000314</name>
</gene>
<comment type="caution">
    <text evidence="1">The sequence shown here is derived from an EMBL/GenBank/DDBJ whole genome shotgun (WGS) entry which is preliminary data.</text>
</comment>
<proteinExistence type="predicted"/>
<dbReference type="Proteomes" id="UP000539075">
    <property type="component" value="Unassembled WGS sequence"/>
</dbReference>